<feature type="region of interest" description="Disordered" evidence="9">
    <location>
        <begin position="1"/>
        <end position="26"/>
    </location>
</feature>
<feature type="active site" description="Proton acceptor" evidence="6">
    <location>
        <position position="566"/>
    </location>
</feature>
<comment type="caution">
    <text evidence="12">The sequence shown here is derived from an EMBL/GenBank/DDBJ whole genome shotgun (WGS) entry which is preliminary data.</text>
</comment>
<feature type="non-terminal residue" evidence="12">
    <location>
        <position position="1"/>
    </location>
</feature>
<dbReference type="OrthoDB" id="548217at2759"/>
<dbReference type="PROSITE" id="PS50011">
    <property type="entry name" value="PROTEIN_KINASE_DOM"/>
    <property type="match status" value="1"/>
</dbReference>
<evidence type="ECO:0000256" key="9">
    <source>
        <dbReference type="SAM" id="MobiDB-lite"/>
    </source>
</evidence>
<feature type="non-terminal residue" evidence="12">
    <location>
        <position position="583"/>
    </location>
</feature>
<reference evidence="12 13" key="1">
    <citation type="journal article" date="2013" name="Curr. Biol.">
        <title>The Genome of the Foraminiferan Reticulomyxa filosa.</title>
        <authorList>
            <person name="Glockner G."/>
            <person name="Hulsmann N."/>
            <person name="Schleicher M."/>
            <person name="Noegel A.A."/>
            <person name="Eichinger L."/>
            <person name="Gallinger C."/>
            <person name="Pawlowski J."/>
            <person name="Sierra R."/>
            <person name="Euteneuer U."/>
            <person name="Pillet L."/>
            <person name="Moustafa A."/>
            <person name="Platzer M."/>
            <person name="Groth M."/>
            <person name="Szafranski K."/>
            <person name="Schliwa M."/>
        </authorList>
    </citation>
    <scope>NUCLEOTIDE SEQUENCE [LARGE SCALE GENOMIC DNA]</scope>
</reference>
<dbReference type="InterPro" id="IPR011993">
    <property type="entry name" value="PH-like_dom_sf"/>
</dbReference>
<dbReference type="PANTHER" id="PTHR24350">
    <property type="entry name" value="SERINE/THREONINE-PROTEIN KINASE IAL-RELATED"/>
    <property type="match status" value="1"/>
</dbReference>
<keyword evidence="1" id="KW-0723">Serine/threonine-protein kinase</keyword>
<accession>X6MQK4</accession>
<dbReference type="SMART" id="SM00233">
    <property type="entry name" value="PH"/>
    <property type="match status" value="1"/>
</dbReference>
<sequence length="583" mass="67256">QNNNNNDNNNNNNNNNMINKNKTLNPVNDTQDMFRLAERTRKTVNNLVDEAFLHLDQENTEKLSRAQFCEWVTRNPEAMELLNSVFDKHLMDGIIPADENTNDDQIQHNDEEKDKDKERDKDGEREWEKNNEDEHGKDNEKEREEKKRENDNPTEFLQGEYAHFSHGIGAGGLSAVSPDITTPASTHASSPDAPSASPGPTYFHNRGDNSPRKKALALQSFIPPGLLPLHEKLMDLHEQEVYEEYYTVYMCGACGFKYSTSTQTGVPQSLGSARTSGGEVHLAEDTSDAAITTQKTERKEPEFCMQCGQELEKHNVKSQHHEQWENNIISRNHAKPSIRKSGPLFKIGRNTGILVERYYVLEDKKLYTFKRHEDRVASDVFFVQGWFIEPFDDNYARAKDKSKQYFGIELQPPHNNADTLPLRKYTRTKEERNEWVKVLRRAASTGSLDDYYKIGEILGRGHFSVYAIKVVEKSKVDASQQMSLRNEIAIMKLVKHPYIINMLDVFEDRKMIYMIMALVEHGDLFKRWSERPGKPKVFSEQVTKIIIWKLLDALQYLHSFGIIHRDLKPENILCTHPVDDTQL</sequence>
<feature type="domain" description="Protein kinase" evidence="11">
    <location>
        <begin position="437"/>
        <end position="583"/>
    </location>
</feature>
<dbReference type="Pfam" id="PF00169">
    <property type="entry name" value="PH"/>
    <property type="match status" value="1"/>
</dbReference>
<dbReference type="InterPro" id="IPR000719">
    <property type="entry name" value="Prot_kinase_dom"/>
</dbReference>
<evidence type="ECO:0000256" key="2">
    <source>
        <dbReference type="ARBA" id="ARBA00022679"/>
    </source>
</evidence>
<evidence type="ECO:0000256" key="5">
    <source>
        <dbReference type="ARBA" id="ARBA00022840"/>
    </source>
</evidence>
<proteinExistence type="predicted"/>
<keyword evidence="5 7" id="KW-0067">ATP-binding</keyword>
<dbReference type="EMBL" id="ASPP01018416">
    <property type="protein sequence ID" value="ETO16288.1"/>
    <property type="molecule type" value="Genomic_DNA"/>
</dbReference>
<dbReference type="Gene3D" id="2.30.29.30">
    <property type="entry name" value="Pleckstrin-homology domain (PH domain)/Phosphotyrosine-binding domain (PTB)"/>
    <property type="match status" value="1"/>
</dbReference>
<feature type="compositionally biased region" description="Low complexity" evidence="9">
    <location>
        <begin position="1"/>
        <end position="21"/>
    </location>
</feature>
<evidence type="ECO:0000259" key="11">
    <source>
        <dbReference type="PROSITE" id="PS50011"/>
    </source>
</evidence>
<dbReference type="InterPro" id="IPR011009">
    <property type="entry name" value="Kinase-like_dom_sf"/>
</dbReference>
<protein>
    <submittedName>
        <fullName evidence="12">Protein kinase-PH domain-containing protein</fullName>
    </submittedName>
</protein>
<dbReference type="InterPro" id="IPR008271">
    <property type="entry name" value="Ser/Thr_kinase_AS"/>
</dbReference>
<gene>
    <name evidence="12" type="ORF">RFI_21066</name>
</gene>
<dbReference type="Gene3D" id="1.10.510.10">
    <property type="entry name" value="Transferase(Phosphotransferase) domain 1"/>
    <property type="match status" value="1"/>
</dbReference>
<feature type="compositionally biased region" description="Basic and acidic residues" evidence="9">
    <location>
        <begin position="105"/>
        <end position="151"/>
    </location>
</feature>
<evidence type="ECO:0000256" key="4">
    <source>
        <dbReference type="ARBA" id="ARBA00022777"/>
    </source>
</evidence>
<dbReference type="Proteomes" id="UP000023152">
    <property type="component" value="Unassembled WGS sequence"/>
</dbReference>
<keyword evidence="3 7" id="KW-0547">Nucleotide-binding</keyword>
<evidence type="ECO:0000313" key="13">
    <source>
        <dbReference type="Proteomes" id="UP000023152"/>
    </source>
</evidence>
<evidence type="ECO:0000313" key="12">
    <source>
        <dbReference type="EMBL" id="ETO16288.1"/>
    </source>
</evidence>
<dbReference type="SUPFAM" id="SSF56112">
    <property type="entry name" value="Protein kinase-like (PK-like)"/>
    <property type="match status" value="1"/>
</dbReference>
<feature type="domain" description="PH" evidence="10">
    <location>
        <begin position="337"/>
        <end position="444"/>
    </location>
</feature>
<dbReference type="InterPro" id="IPR001849">
    <property type="entry name" value="PH_domain"/>
</dbReference>
<keyword evidence="2" id="KW-0808">Transferase</keyword>
<dbReference type="GO" id="GO:0005524">
    <property type="term" value="F:ATP binding"/>
    <property type="evidence" value="ECO:0007669"/>
    <property type="project" value="UniProtKB-KW"/>
</dbReference>
<dbReference type="InterPro" id="IPR030616">
    <property type="entry name" value="Aur-like"/>
</dbReference>
<evidence type="ECO:0000256" key="6">
    <source>
        <dbReference type="PIRSR" id="PIRSR630616-1"/>
    </source>
</evidence>
<feature type="binding site" evidence="7">
    <location>
        <position position="469"/>
    </location>
    <ligand>
        <name>ATP</name>
        <dbReference type="ChEBI" id="CHEBI:30616"/>
    </ligand>
</feature>
<dbReference type="SMART" id="SM00220">
    <property type="entry name" value="S_TKc"/>
    <property type="match status" value="1"/>
</dbReference>
<feature type="region of interest" description="Disordered" evidence="9">
    <location>
        <begin position="173"/>
        <end position="211"/>
    </location>
</feature>
<evidence type="ECO:0000256" key="8">
    <source>
        <dbReference type="PIRSR" id="PIRSR630616-3"/>
    </source>
</evidence>
<feature type="compositionally biased region" description="Low complexity" evidence="9">
    <location>
        <begin position="181"/>
        <end position="201"/>
    </location>
</feature>
<evidence type="ECO:0000259" key="10">
    <source>
        <dbReference type="PROSITE" id="PS50003"/>
    </source>
</evidence>
<dbReference type="AlphaFoldDB" id="X6MQK4"/>
<dbReference type="PROSITE" id="PS50003">
    <property type="entry name" value="PH_DOMAIN"/>
    <property type="match status" value="1"/>
</dbReference>
<feature type="binding site" evidence="7">
    <location>
        <begin position="570"/>
        <end position="571"/>
    </location>
    <ligand>
        <name>ATP</name>
        <dbReference type="ChEBI" id="CHEBI:30616"/>
    </ligand>
</feature>
<evidence type="ECO:0000256" key="3">
    <source>
        <dbReference type="ARBA" id="ARBA00022741"/>
    </source>
</evidence>
<organism evidence="12 13">
    <name type="scientific">Reticulomyxa filosa</name>
    <dbReference type="NCBI Taxonomy" id="46433"/>
    <lineage>
        <taxon>Eukaryota</taxon>
        <taxon>Sar</taxon>
        <taxon>Rhizaria</taxon>
        <taxon>Retaria</taxon>
        <taxon>Foraminifera</taxon>
        <taxon>Monothalamids</taxon>
        <taxon>Reticulomyxidae</taxon>
        <taxon>Reticulomyxa</taxon>
    </lineage>
</organism>
<dbReference type="GO" id="GO:0004674">
    <property type="term" value="F:protein serine/threonine kinase activity"/>
    <property type="evidence" value="ECO:0007669"/>
    <property type="project" value="UniProtKB-KW"/>
</dbReference>
<name>X6MQK4_RETFI</name>
<feature type="cross-link" description="Glycyl lysine isopeptide (Lys-Gly) (interchain with G-Cter in SUMO2)" evidence="8">
    <location>
        <position position="568"/>
    </location>
</feature>
<keyword evidence="13" id="KW-1185">Reference proteome</keyword>
<feature type="region of interest" description="Disordered" evidence="9">
    <location>
        <begin position="96"/>
        <end position="153"/>
    </location>
</feature>
<keyword evidence="4 12" id="KW-0418">Kinase</keyword>
<evidence type="ECO:0000256" key="7">
    <source>
        <dbReference type="PIRSR" id="PIRSR630616-2"/>
    </source>
</evidence>
<dbReference type="Pfam" id="PF00069">
    <property type="entry name" value="Pkinase"/>
    <property type="match status" value="1"/>
</dbReference>
<dbReference type="SUPFAM" id="SSF50729">
    <property type="entry name" value="PH domain-like"/>
    <property type="match status" value="1"/>
</dbReference>
<evidence type="ECO:0000256" key="1">
    <source>
        <dbReference type="ARBA" id="ARBA00022527"/>
    </source>
</evidence>
<dbReference type="PROSITE" id="PS00108">
    <property type="entry name" value="PROTEIN_KINASE_ST"/>
    <property type="match status" value="1"/>
</dbReference>